<dbReference type="PANTHER" id="PTHR40661:SF1">
    <property type="entry name" value="HTH CRO_C1-TYPE DOMAIN-CONTAINING PROTEIN"/>
    <property type="match status" value="1"/>
</dbReference>
<keyword evidence="3" id="KW-0804">Transcription</keyword>
<organism evidence="5 6">
    <name type="scientific">Hominilimicola fabiformis</name>
    <dbReference type="NCBI Taxonomy" id="2885356"/>
    <lineage>
        <taxon>Bacteria</taxon>
        <taxon>Bacillati</taxon>
        <taxon>Bacillota</taxon>
        <taxon>Clostridia</taxon>
        <taxon>Eubacteriales</taxon>
        <taxon>Oscillospiraceae</taxon>
        <taxon>Hominilimicola</taxon>
    </lineage>
</organism>
<name>A0AAE3DX18_9FIRM</name>
<dbReference type="Gene3D" id="2.10.109.10">
    <property type="entry name" value="Umud Fragment, subunit A"/>
    <property type="match status" value="1"/>
</dbReference>
<evidence type="ECO:0000313" key="5">
    <source>
        <dbReference type="EMBL" id="MCC2209563.1"/>
    </source>
</evidence>
<dbReference type="SUPFAM" id="SSF51306">
    <property type="entry name" value="LexA/Signal peptidase"/>
    <property type="match status" value="1"/>
</dbReference>
<keyword evidence="1" id="KW-0805">Transcription regulation</keyword>
<dbReference type="PANTHER" id="PTHR40661">
    <property type="match status" value="1"/>
</dbReference>
<dbReference type="CDD" id="cd00093">
    <property type="entry name" value="HTH_XRE"/>
    <property type="match status" value="1"/>
</dbReference>
<dbReference type="CDD" id="cd06529">
    <property type="entry name" value="S24_LexA-like"/>
    <property type="match status" value="1"/>
</dbReference>
<evidence type="ECO:0000256" key="3">
    <source>
        <dbReference type="ARBA" id="ARBA00023163"/>
    </source>
</evidence>
<dbReference type="Gene3D" id="1.10.260.40">
    <property type="entry name" value="lambda repressor-like DNA-binding domains"/>
    <property type="match status" value="1"/>
</dbReference>
<dbReference type="EMBL" id="JAJEQM010000002">
    <property type="protein sequence ID" value="MCC2209563.1"/>
    <property type="molecule type" value="Genomic_DNA"/>
</dbReference>
<dbReference type="PROSITE" id="PS50943">
    <property type="entry name" value="HTH_CROC1"/>
    <property type="match status" value="1"/>
</dbReference>
<feature type="domain" description="HTH cro/C1-type" evidence="4">
    <location>
        <begin position="31"/>
        <end position="60"/>
    </location>
</feature>
<proteinExistence type="predicted"/>
<keyword evidence="6" id="KW-1185">Reference proteome</keyword>
<dbReference type="Proteomes" id="UP001198242">
    <property type="component" value="Unassembled WGS sequence"/>
</dbReference>
<protein>
    <recommendedName>
        <fullName evidence="4">HTH cro/C1-type domain-containing protein</fullName>
    </recommendedName>
</protein>
<dbReference type="RefSeq" id="WP_308455763.1">
    <property type="nucleotide sequence ID" value="NZ_JAJEQM010000002.1"/>
</dbReference>
<reference evidence="5 6" key="1">
    <citation type="submission" date="2021-10" db="EMBL/GenBank/DDBJ databases">
        <title>Anaerobic single-cell dispensing facilitates the cultivation of human gut bacteria.</title>
        <authorList>
            <person name="Afrizal A."/>
        </authorList>
    </citation>
    <scope>NUCLEOTIDE SEQUENCE [LARGE SCALE GENOMIC DNA]</scope>
    <source>
        <strain evidence="5 6">CLA-AA-H232</strain>
    </source>
</reference>
<dbReference type="InterPro" id="IPR010982">
    <property type="entry name" value="Lambda_DNA-bd_dom_sf"/>
</dbReference>
<keyword evidence="2" id="KW-0238">DNA-binding</keyword>
<dbReference type="InterPro" id="IPR001387">
    <property type="entry name" value="Cro/C1-type_HTH"/>
</dbReference>
<dbReference type="GO" id="GO:0003677">
    <property type="term" value="F:DNA binding"/>
    <property type="evidence" value="ECO:0007669"/>
    <property type="project" value="UniProtKB-KW"/>
</dbReference>
<dbReference type="InterPro" id="IPR039418">
    <property type="entry name" value="LexA-like"/>
</dbReference>
<sequence>MKERNLKQIDIVRLAEPYCKENNTRLGRNDISQYVAGKSEPGQHKLYILGKALNVSEAWLMGYDVPMQAESPAPSNTYPLDDIKFVNVPVIGSVAAGTVCLADNEIIWYEPTDYDDVKDGQEYRYLTVKGDSMYPKFEEGDLVLVRCQSSVDSGSYAVVLIDDEEGVIKKIVYGPNFIELHSINLMYPVRRFENENVLRIWVFGLVRSIKRKL</sequence>
<evidence type="ECO:0000256" key="2">
    <source>
        <dbReference type="ARBA" id="ARBA00023125"/>
    </source>
</evidence>
<dbReference type="Pfam" id="PF00717">
    <property type="entry name" value="Peptidase_S24"/>
    <property type="match status" value="1"/>
</dbReference>
<dbReference type="AlphaFoldDB" id="A0AAE3DX18"/>
<accession>A0AAE3DX18</accession>
<dbReference type="InterPro" id="IPR015927">
    <property type="entry name" value="Peptidase_S24_S26A/B/C"/>
</dbReference>
<comment type="caution">
    <text evidence="5">The sequence shown here is derived from an EMBL/GenBank/DDBJ whole genome shotgun (WGS) entry which is preliminary data.</text>
</comment>
<evidence type="ECO:0000313" key="6">
    <source>
        <dbReference type="Proteomes" id="UP001198242"/>
    </source>
</evidence>
<evidence type="ECO:0000259" key="4">
    <source>
        <dbReference type="PROSITE" id="PS50943"/>
    </source>
</evidence>
<dbReference type="InterPro" id="IPR036286">
    <property type="entry name" value="LexA/Signal_pep-like_sf"/>
</dbReference>
<evidence type="ECO:0000256" key="1">
    <source>
        <dbReference type="ARBA" id="ARBA00023015"/>
    </source>
</evidence>
<gene>
    <name evidence="5" type="ORF">LKE05_01985</name>
</gene>